<dbReference type="GO" id="GO:0016787">
    <property type="term" value="F:hydrolase activity"/>
    <property type="evidence" value="ECO:0007669"/>
    <property type="project" value="UniProtKB-KW"/>
</dbReference>
<evidence type="ECO:0000256" key="5">
    <source>
        <dbReference type="ARBA" id="ARBA00015519"/>
    </source>
</evidence>
<evidence type="ECO:0000256" key="3">
    <source>
        <dbReference type="ARBA" id="ARBA00004496"/>
    </source>
</evidence>
<comment type="similarity">
    <text evidence="4">Belongs to the HARBI1 family.</text>
</comment>
<evidence type="ECO:0000256" key="10">
    <source>
        <dbReference type="ARBA" id="ARBA00023242"/>
    </source>
</evidence>
<dbReference type="PANTHER" id="PTHR22930">
    <property type="match status" value="1"/>
</dbReference>
<comment type="subcellular location">
    <subcellularLocation>
        <location evidence="3">Cytoplasm</location>
    </subcellularLocation>
    <subcellularLocation>
        <location evidence="2">Nucleus</location>
    </subcellularLocation>
</comment>
<reference evidence="14" key="1">
    <citation type="submission" date="2020-07" db="EMBL/GenBank/DDBJ databases">
        <title>The High-quality genome of the commercially important snow crab, Chionoecetes opilio.</title>
        <authorList>
            <person name="Jeong J.-H."/>
            <person name="Ryu S."/>
        </authorList>
    </citation>
    <scope>NUCLEOTIDE SEQUENCE</scope>
    <source>
        <strain evidence="14">MADBK_172401_WGS</strain>
        <tissue evidence="14">Digestive gland</tissue>
    </source>
</reference>
<dbReference type="PANTHER" id="PTHR22930:SF267">
    <property type="entry name" value="NUCLEASE HARBI1-RELATED"/>
    <property type="match status" value="1"/>
</dbReference>
<evidence type="ECO:0000256" key="2">
    <source>
        <dbReference type="ARBA" id="ARBA00004123"/>
    </source>
</evidence>
<dbReference type="Proteomes" id="UP000770661">
    <property type="component" value="Unassembled WGS sequence"/>
</dbReference>
<evidence type="ECO:0000256" key="1">
    <source>
        <dbReference type="ARBA" id="ARBA00001968"/>
    </source>
</evidence>
<dbReference type="OrthoDB" id="6368001at2759"/>
<dbReference type="EMBL" id="JACEEZ010010284">
    <property type="protein sequence ID" value="KAG0721913.1"/>
    <property type="molecule type" value="Genomic_DNA"/>
</dbReference>
<evidence type="ECO:0000259" key="13">
    <source>
        <dbReference type="Pfam" id="PF13359"/>
    </source>
</evidence>
<dbReference type="InterPro" id="IPR045249">
    <property type="entry name" value="HARBI1-like"/>
</dbReference>
<dbReference type="GO" id="GO:0004518">
    <property type="term" value="F:nuclease activity"/>
    <property type="evidence" value="ECO:0007669"/>
    <property type="project" value="UniProtKB-KW"/>
</dbReference>
<dbReference type="GO" id="GO:0005634">
    <property type="term" value="C:nucleus"/>
    <property type="evidence" value="ECO:0007669"/>
    <property type="project" value="UniProtKB-SubCell"/>
</dbReference>
<dbReference type="GO" id="GO:0005737">
    <property type="term" value="C:cytoplasm"/>
    <property type="evidence" value="ECO:0007669"/>
    <property type="project" value="UniProtKB-SubCell"/>
</dbReference>
<keyword evidence="15" id="KW-1185">Reference proteome</keyword>
<evidence type="ECO:0000313" key="14">
    <source>
        <dbReference type="EMBL" id="KAG0721913.1"/>
    </source>
</evidence>
<evidence type="ECO:0000256" key="6">
    <source>
        <dbReference type="ARBA" id="ARBA00022490"/>
    </source>
</evidence>
<protein>
    <recommendedName>
        <fullName evidence="5">Putative nuclease HARBI1</fullName>
    </recommendedName>
    <alternativeName>
        <fullName evidence="11">Harbinger transposase-derived nuclease</fullName>
    </alternativeName>
</protein>
<keyword evidence="7" id="KW-0540">Nuclease</keyword>
<keyword evidence="9" id="KW-0378">Hydrolase</keyword>
<gene>
    <name evidence="14" type="primary">harbi1_14</name>
    <name evidence="14" type="ORF">GWK47_045459</name>
</gene>
<comment type="function">
    <text evidence="12">Transposase-derived protein that may have nuclease activity. Does not have transposase activity.</text>
</comment>
<dbReference type="PRINTS" id="PR02086">
    <property type="entry name" value="PUTNUCHARBI1"/>
</dbReference>
<dbReference type="InterPro" id="IPR026103">
    <property type="entry name" value="HARBI1_animal"/>
</dbReference>
<accession>A0A8J4Y5K6</accession>
<evidence type="ECO:0000256" key="4">
    <source>
        <dbReference type="ARBA" id="ARBA00006958"/>
    </source>
</evidence>
<name>A0A8J4Y5K6_CHIOP</name>
<feature type="domain" description="DDE Tnp4" evidence="13">
    <location>
        <begin position="146"/>
        <end position="193"/>
    </location>
</feature>
<evidence type="ECO:0000256" key="8">
    <source>
        <dbReference type="ARBA" id="ARBA00022723"/>
    </source>
</evidence>
<dbReference type="GO" id="GO:0046872">
    <property type="term" value="F:metal ion binding"/>
    <property type="evidence" value="ECO:0007669"/>
    <property type="project" value="UniProtKB-KW"/>
</dbReference>
<dbReference type="InterPro" id="IPR027806">
    <property type="entry name" value="HARBI1_dom"/>
</dbReference>
<proteinExistence type="inferred from homology"/>
<evidence type="ECO:0000256" key="7">
    <source>
        <dbReference type="ARBA" id="ARBA00022722"/>
    </source>
</evidence>
<comment type="cofactor">
    <cofactor evidence="1">
        <name>a divalent metal cation</name>
        <dbReference type="ChEBI" id="CHEBI:60240"/>
    </cofactor>
</comment>
<comment type="caution">
    <text evidence="14">The sequence shown here is derived from an EMBL/GenBank/DDBJ whole genome shotgun (WGS) entry which is preliminary data.</text>
</comment>
<evidence type="ECO:0000313" key="15">
    <source>
        <dbReference type="Proteomes" id="UP000770661"/>
    </source>
</evidence>
<keyword evidence="6" id="KW-0963">Cytoplasm</keyword>
<sequence>MEAFLGVLYLRALRRERRFRDRLDLLALTDQELMKHYRFPRHELIELIEELVPQLRRRTRRTRAIPPHTQVLLALRILASGSFQHVIGDTTGPTQASVSRILYDVVVALANKAVQGVKMPATEQHRRATAQDFARIRGFPRVIGTIDCTHIAIKAPSIDEHLYVNRKRYHSLNVQVVCNARGLITSFCARFPGDGGYPLMPFLMVPYKQPETLSEHRFNKGHTSTRVVVEQAFGVLKLRFR</sequence>
<evidence type="ECO:0000256" key="11">
    <source>
        <dbReference type="ARBA" id="ARBA00030126"/>
    </source>
</evidence>
<keyword evidence="10" id="KW-0539">Nucleus</keyword>
<organism evidence="14 15">
    <name type="scientific">Chionoecetes opilio</name>
    <name type="common">Atlantic snow crab</name>
    <name type="synonym">Cancer opilio</name>
    <dbReference type="NCBI Taxonomy" id="41210"/>
    <lineage>
        <taxon>Eukaryota</taxon>
        <taxon>Metazoa</taxon>
        <taxon>Ecdysozoa</taxon>
        <taxon>Arthropoda</taxon>
        <taxon>Crustacea</taxon>
        <taxon>Multicrustacea</taxon>
        <taxon>Malacostraca</taxon>
        <taxon>Eumalacostraca</taxon>
        <taxon>Eucarida</taxon>
        <taxon>Decapoda</taxon>
        <taxon>Pleocyemata</taxon>
        <taxon>Brachyura</taxon>
        <taxon>Eubrachyura</taxon>
        <taxon>Majoidea</taxon>
        <taxon>Majidae</taxon>
        <taxon>Chionoecetes</taxon>
    </lineage>
</organism>
<dbReference type="Pfam" id="PF13359">
    <property type="entry name" value="DDE_Tnp_4"/>
    <property type="match status" value="1"/>
</dbReference>
<evidence type="ECO:0000256" key="12">
    <source>
        <dbReference type="ARBA" id="ARBA00045850"/>
    </source>
</evidence>
<evidence type="ECO:0000256" key="9">
    <source>
        <dbReference type="ARBA" id="ARBA00022801"/>
    </source>
</evidence>
<dbReference type="AlphaFoldDB" id="A0A8J4Y5K6"/>
<keyword evidence="8" id="KW-0479">Metal-binding</keyword>